<dbReference type="PANTHER" id="PTHR43820:SF2">
    <property type="entry name" value="ABC TRANSPORTER ATP-BINDING PROTEIN"/>
    <property type="match status" value="1"/>
</dbReference>
<dbReference type="HOGENOM" id="CLU_475470_0_0_9"/>
<dbReference type="Pfam" id="PF13714">
    <property type="entry name" value="PEP_mutase"/>
    <property type="match status" value="1"/>
</dbReference>
<feature type="domain" description="ABC transporter" evidence="6">
    <location>
        <begin position="3"/>
        <end position="239"/>
    </location>
</feature>
<dbReference type="InterPro" id="IPR027417">
    <property type="entry name" value="P-loop_NTPase"/>
</dbReference>
<keyword evidence="3" id="KW-0547">Nucleotide-binding</keyword>
<evidence type="ECO:0000313" key="8">
    <source>
        <dbReference type="Proteomes" id="UP000004756"/>
    </source>
</evidence>
<evidence type="ECO:0000256" key="3">
    <source>
        <dbReference type="ARBA" id="ARBA00022741"/>
    </source>
</evidence>
<evidence type="ECO:0000256" key="5">
    <source>
        <dbReference type="ARBA" id="ARBA00022970"/>
    </source>
</evidence>
<dbReference type="SUPFAM" id="SSF52540">
    <property type="entry name" value="P-loop containing nucleoside triphosphate hydrolases"/>
    <property type="match status" value="1"/>
</dbReference>
<reference evidence="7 8" key="1">
    <citation type="submission" date="2009-02" db="EMBL/GenBank/DDBJ databases">
        <title>Draft genome sequence of Clostridium asparagiforme (DSM 15981).</title>
        <authorList>
            <person name="Sudarsanam P."/>
            <person name="Ley R."/>
            <person name="Guruge J."/>
            <person name="Turnbaugh P.J."/>
            <person name="Mahowald M."/>
            <person name="Liep D."/>
            <person name="Gordon J."/>
        </authorList>
    </citation>
    <scope>NUCLEOTIDE SEQUENCE [LARGE SCALE GENOMIC DNA]</scope>
    <source>
        <strain evidence="7 8">DSM 15981</strain>
    </source>
</reference>
<keyword evidence="2" id="KW-0813">Transport</keyword>
<dbReference type="InterPro" id="IPR003593">
    <property type="entry name" value="AAA+_ATPase"/>
</dbReference>
<keyword evidence="4 7" id="KW-0067">ATP-binding</keyword>
<evidence type="ECO:0000256" key="4">
    <source>
        <dbReference type="ARBA" id="ARBA00022840"/>
    </source>
</evidence>
<evidence type="ECO:0000256" key="2">
    <source>
        <dbReference type="ARBA" id="ARBA00022448"/>
    </source>
</evidence>
<comment type="caution">
    <text evidence="7">The sequence shown here is derived from an EMBL/GenBank/DDBJ whole genome shotgun (WGS) entry which is preliminary data.</text>
</comment>
<dbReference type="InterPro" id="IPR052156">
    <property type="entry name" value="BCAA_Transport_ATP-bd_LivF"/>
</dbReference>
<dbReference type="GO" id="GO:0016887">
    <property type="term" value="F:ATP hydrolysis activity"/>
    <property type="evidence" value="ECO:0007669"/>
    <property type="project" value="InterPro"/>
</dbReference>
<dbReference type="CDD" id="cd03224">
    <property type="entry name" value="ABC_TM1139_LivF_branched"/>
    <property type="match status" value="1"/>
</dbReference>
<dbReference type="InterPro" id="IPR039556">
    <property type="entry name" value="ICL/PEPM"/>
</dbReference>
<dbReference type="GO" id="GO:0005524">
    <property type="term" value="F:ATP binding"/>
    <property type="evidence" value="ECO:0007669"/>
    <property type="project" value="UniProtKB-KW"/>
</dbReference>
<evidence type="ECO:0000256" key="1">
    <source>
        <dbReference type="ARBA" id="ARBA00005417"/>
    </source>
</evidence>
<sequence length="573" mass="62913">MILQLNGVNAFYGASQILFGVNVEVEEADSVCVLGRNGVGKSTMMKSIVGNLNPKEKSLVTGSIRYCGDELVGLPAYRIARKGIAYVPQGRHIFPTLTTRENLMMAERKAQAGENAWNLERVYELFPRLKERESFLGGRLSGGEQQMLTIARGLMQNPRLLLLDEITEGLAPIVVKELGEIIASLRRQNVTILLAEQNVNFALSASRKCYIMEKRPYCLRRTDGGDPQGSAEPVPGAVDGVCLEKGENMAANKTIRQMLEAGEFIWAPCVYDCTSARAVELCGYNAILLSSSELEFSMNGIPGGLYNWEEYIWATERIAGSSGLPLIVDGENGGGSPLQVYRNCKRLAEAGAMAISVEDEAGGGIGCGYGYAHKAGFLEADLFAANIQAAVDAVKGTECIIIARTNCRGGGAAQTGAMARRNGLGIEEAIRRARLGAEAGAEITMIQSINYAGCEEECIRIGREIPGYHFYPDLHASGGTSDVTFEQLKQWGFQLVSNHACMKGATKGMLEYLRENFRNQNTVYSENDEFDRRLGHEFHPFGFGEWIERDQKYTAYREQVRKAGEKRMETDVH</sequence>
<dbReference type="Gene3D" id="3.40.50.300">
    <property type="entry name" value="P-loop containing nucleotide triphosphate hydrolases"/>
    <property type="match status" value="1"/>
</dbReference>
<dbReference type="PROSITE" id="PS00211">
    <property type="entry name" value="ABC_TRANSPORTER_1"/>
    <property type="match status" value="1"/>
</dbReference>
<dbReference type="Pfam" id="PF00005">
    <property type="entry name" value="ABC_tran"/>
    <property type="match status" value="1"/>
</dbReference>
<dbReference type="InterPro" id="IPR015813">
    <property type="entry name" value="Pyrv/PenolPyrv_kinase-like_dom"/>
</dbReference>
<dbReference type="GO" id="GO:0015658">
    <property type="term" value="F:branched-chain amino acid transmembrane transporter activity"/>
    <property type="evidence" value="ECO:0007669"/>
    <property type="project" value="TreeGrafter"/>
</dbReference>
<keyword evidence="8" id="KW-1185">Reference proteome</keyword>
<accession>C0D909</accession>
<dbReference type="AlphaFoldDB" id="C0D909"/>
<dbReference type="Gene3D" id="3.20.20.60">
    <property type="entry name" value="Phosphoenolpyruvate-binding domains"/>
    <property type="match status" value="1"/>
</dbReference>
<dbReference type="InterPro" id="IPR003439">
    <property type="entry name" value="ABC_transporter-like_ATP-bd"/>
</dbReference>
<dbReference type="InterPro" id="IPR017871">
    <property type="entry name" value="ABC_transporter-like_CS"/>
</dbReference>
<name>C0D909_9FIRM</name>
<organism evidence="7 8">
    <name type="scientific">[Clostridium] asparagiforme DSM 15981</name>
    <dbReference type="NCBI Taxonomy" id="518636"/>
    <lineage>
        <taxon>Bacteria</taxon>
        <taxon>Bacillati</taxon>
        <taxon>Bacillota</taxon>
        <taxon>Clostridia</taxon>
        <taxon>Lachnospirales</taxon>
        <taxon>Lachnospiraceae</taxon>
        <taxon>Enterocloster</taxon>
    </lineage>
</organism>
<evidence type="ECO:0000259" key="6">
    <source>
        <dbReference type="PROSITE" id="PS50893"/>
    </source>
</evidence>
<dbReference type="SUPFAM" id="SSF51621">
    <property type="entry name" value="Phosphoenolpyruvate/pyruvate domain"/>
    <property type="match status" value="1"/>
</dbReference>
<dbReference type="SMART" id="SM00382">
    <property type="entry name" value="AAA"/>
    <property type="match status" value="1"/>
</dbReference>
<dbReference type="PROSITE" id="PS50893">
    <property type="entry name" value="ABC_TRANSPORTER_2"/>
    <property type="match status" value="1"/>
</dbReference>
<dbReference type="EMBL" id="ACCJ01000471">
    <property type="protein sequence ID" value="EEG52181.1"/>
    <property type="molecule type" value="Genomic_DNA"/>
</dbReference>
<dbReference type="RefSeq" id="WP_007717709.1">
    <property type="nucleotide sequence ID" value="NZ_GG657592.1"/>
</dbReference>
<dbReference type="CDD" id="cd00377">
    <property type="entry name" value="ICL_PEPM"/>
    <property type="match status" value="1"/>
</dbReference>
<dbReference type="InterPro" id="IPR040442">
    <property type="entry name" value="Pyrv_kinase-like_dom_sf"/>
</dbReference>
<proteinExistence type="inferred from homology"/>
<protein>
    <submittedName>
        <fullName evidence="7">ABC transporter, ATP-binding protein</fullName>
    </submittedName>
</protein>
<evidence type="ECO:0000313" key="7">
    <source>
        <dbReference type="EMBL" id="EEG52181.1"/>
    </source>
</evidence>
<gene>
    <name evidence="7" type="ORF">CLOSTASPAR_05758</name>
</gene>
<dbReference type="GO" id="GO:0015807">
    <property type="term" value="P:L-amino acid transport"/>
    <property type="evidence" value="ECO:0007669"/>
    <property type="project" value="TreeGrafter"/>
</dbReference>
<dbReference type="PANTHER" id="PTHR43820">
    <property type="entry name" value="HIGH-AFFINITY BRANCHED-CHAIN AMINO ACID TRANSPORT ATP-BINDING PROTEIN LIVF"/>
    <property type="match status" value="1"/>
</dbReference>
<comment type="similarity">
    <text evidence="1">Belongs to the ABC transporter superfamily.</text>
</comment>
<keyword evidence="5" id="KW-0029">Amino-acid transport</keyword>
<dbReference type="Proteomes" id="UP000004756">
    <property type="component" value="Unassembled WGS sequence"/>
</dbReference>